<keyword evidence="3 4" id="KW-0687">Ribonucleoprotein</keyword>
<evidence type="ECO:0000256" key="1">
    <source>
        <dbReference type="ARBA" id="ARBA00005824"/>
    </source>
</evidence>
<dbReference type="FunFam" id="3.30.1330.30:FF:000039">
    <property type="entry name" value="40S ribosomal protein S12"/>
    <property type="match status" value="1"/>
</dbReference>
<dbReference type="Pfam" id="PF01248">
    <property type="entry name" value="Ribosomal_L7Ae"/>
    <property type="match status" value="1"/>
</dbReference>
<dbReference type="InterPro" id="IPR000530">
    <property type="entry name" value="Ribosomal_eS12"/>
</dbReference>
<keyword evidence="8" id="KW-1185">Reference proteome</keyword>
<evidence type="ECO:0000259" key="5">
    <source>
        <dbReference type="Pfam" id="PF01248"/>
    </source>
</evidence>
<dbReference type="GO" id="GO:0003735">
    <property type="term" value="F:structural constituent of ribosome"/>
    <property type="evidence" value="ECO:0007669"/>
    <property type="project" value="InterPro"/>
</dbReference>
<proteinExistence type="inferred from homology"/>
<dbReference type="AlphaFoldDB" id="A0AAN7YMX5"/>
<comment type="similarity">
    <text evidence="1 4">Belongs to the eukaryotic ribosomal protein eS12 family.</text>
</comment>
<comment type="caution">
    <text evidence="6">The sequence shown here is derived from an EMBL/GenBank/DDBJ whole genome shotgun (WGS) entry which is preliminary data.</text>
</comment>
<name>A0AAN7YMX5_9MYCE</name>
<dbReference type="InterPro" id="IPR004038">
    <property type="entry name" value="Ribosomal_eL8/eL30/eS12/Gad45"/>
</dbReference>
<evidence type="ECO:0000256" key="3">
    <source>
        <dbReference type="ARBA" id="ARBA00023274"/>
    </source>
</evidence>
<reference evidence="6 8" key="1">
    <citation type="submission" date="2023-11" db="EMBL/GenBank/DDBJ databases">
        <title>Dfirmibasis_genome.</title>
        <authorList>
            <person name="Edelbroek B."/>
            <person name="Kjellin J."/>
            <person name="Jerlstrom-Hultqvist J."/>
            <person name="Soderbom F."/>
        </authorList>
    </citation>
    <scope>NUCLEOTIDE SEQUENCE [LARGE SCALE GENOMIC DNA]</scope>
    <source>
        <strain evidence="6 8">TNS-C-14</strain>
    </source>
</reference>
<keyword evidence="2 4" id="KW-0689">Ribosomal protein</keyword>
<evidence type="ECO:0000256" key="4">
    <source>
        <dbReference type="RuleBase" id="RU000670"/>
    </source>
</evidence>
<dbReference type="Proteomes" id="UP001344447">
    <property type="component" value="Unassembled WGS sequence"/>
</dbReference>
<feature type="domain" description="Ribosomal protein eL8/eL30/eS12/Gadd45" evidence="5">
    <location>
        <begin position="22"/>
        <end position="114"/>
    </location>
</feature>
<dbReference type="PANTHER" id="PTHR11843">
    <property type="entry name" value="40S RIBOSOMAL PROTEIN S12"/>
    <property type="match status" value="1"/>
</dbReference>
<protein>
    <recommendedName>
        <fullName evidence="4">40S ribosomal protein S12</fullName>
    </recommendedName>
</protein>
<sequence>MEGDAPVIAANPLEKNTDPMVALQKVIKEALAVQGVARGLHETVKALDKRTARLCVLASNCDEPNYVRLVKALCTEHSIPLVEVPDNKALGEWAGLCKLDKDLAARKVVACSSLVIKTFGKESDDYKFLMEYVSKQ</sequence>
<evidence type="ECO:0000256" key="2">
    <source>
        <dbReference type="ARBA" id="ARBA00022980"/>
    </source>
</evidence>
<dbReference type="PRINTS" id="PR00972">
    <property type="entry name" value="RIBSOMALS12E"/>
</dbReference>
<evidence type="ECO:0000313" key="8">
    <source>
        <dbReference type="Proteomes" id="UP001344447"/>
    </source>
</evidence>
<evidence type="ECO:0000313" key="7">
    <source>
        <dbReference type="EMBL" id="KAK5579250.1"/>
    </source>
</evidence>
<dbReference type="EMBL" id="JAVFKY010000003">
    <property type="protein sequence ID" value="KAK5579250.1"/>
    <property type="molecule type" value="Genomic_DNA"/>
</dbReference>
<gene>
    <name evidence="6" type="ORF">RB653_002340</name>
    <name evidence="7" type="ORF">RB653_008930</name>
</gene>
<dbReference type="Gene3D" id="3.30.1330.30">
    <property type="match status" value="1"/>
</dbReference>
<organism evidence="6 8">
    <name type="scientific">Dictyostelium firmibasis</name>
    <dbReference type="NCBI Taxonomy" id="79012"/>
    <lineage>
        <taxon>Eukaryota</taxon>
        <taxon>Amoebozoa</taxon>
        <taxon>Evosea</taxon>
        <taxon>Eumycetozoa</taxon>
        <taxon>Dictyostelia</taxon>
        <taxon>Dictyosteliales</taxon>
        <taxon>Dictyosteliaceae</taxon>
        <taxon>Dictyostelium</taxon>
    </lineage>
</organism>
<dbReference type="GO" id="GO:1990904">
    <property type="term" value="C:ribonucleoprotein complex"/>
    <property type="evidence" value="ECO:0007669"/>
    <property type="project" value="UniProtKB-KW"/>
</dbReference>
<accession>A0AAN7YMX5</accession>
<dbReference type="InterPro" id="IPR029064">
    <property type="entry name" value="Ribosomal_eL30-like_sf"/>
</dbReference>
<dbReference type="EMBL" id="JAVFKY010000004">
    <property type="protein sequence ID" value="KAK5577399.1"/>
    <property type="molecule type" value="Genomic_DNA"/>
</dbReference>
<dbReference type="GO" id="GO:0005840">
    <property type="term" value="C:ribosome"/>
    <property type="evidence" value="ECO:0007669"/>
    <property type="project" value="UniProtKB-KW"/>
</dbReference>
<dbReference type="GO" id="GO:0006412">
    <property type="term" value="P:translation"/>
    <property type="evidence" value="ECO:0007669"/>
    <property type="project" value="InterPro"/>
</dbReference>
<evidence type="ECO:0000313" key="6">
    <source>
        <dbReference type="EMBL" id="KAK5577399.1"/>
    </source>
</evidence>
<dbReference type="SUPFAM" id="SSF55315">
    <property type="entry name" value="L30e-like"/>
    <property type="match status" value="1"/>
</dbReference>